<reference evidence="1" key="1">
    <citation type="journal article" date="2012" name="Proc. Natl. Acad. Sci. U.S.A.">
        <title>Antigenic diversity is generated by distinct evolutionary mechanisms in African trypanosome species.</title>
        <authorList>
            <person name="Jackson A.P."/>
            <person name="Berry A."/>
            <person name="Aslett M."/>
            <person name="Allison H.C."/>
            <person name="Burton P."/>
            <person name="Vavrova-Anderson J."/>
            <person name="Brown R."/>
            <person name="Browne H."/>
            <person name="Corton N."/>
            <person name="Hauser H."/>
            <person name="Gamble J."/>
            <person name="Gilderthorp R."/>
            <person name="Marcello L."/>
            <person name="McQuillan J."/>
            <person name="Otto T.D."/>
            <person name="Quail M.A."/>
            <person name="Sanders M.J."/>
            <person name="van Tonder A."/>
            <person name="Ginger M.L."/>
            <person name="Field M.C."/>
            <person name="Barry J.D."/>
            <person name="Hertz-Fowler C."/>
            <person name="Berriman M."/>
        </authorList>
    </citation>
    <scope>NUCLEOTIDE SEQUENCE</scope>
    <source>
        <strain evidence="1">IL3000</strain>
    </source>
</reference>
<sequence>MSNGSDLRANPLFLASACKVGHDAGEMGLRENENEKGRWGELCKKKLMQKKRIRRFVFQSTRAHFFLYKKKKKEKMLILLLLSVSGPCCELDKCSKCLPRELKAVH</sequence>
<organism evidence="1">
    <name type="scientific">Trypanosoma congolense (strain IL3000)</name>
    <dbReference type="NCBI Taxonomy" id="1068625"/>
    <lineage>
        <taxon>Eukaryota</taxon>
        <taxon>Discoba</taxon>
        <taxon>Euglenozoa</taxon>
        <taxon>Kinetoplastea</taxon>
        <taxon>Metakinetoplastina</taxon>
        <taxon>Trypanosomatida</taxon>
        <taxon>Trypanosomatidae</taxon>
        <taxon>Trypanosoma</taxon>
        <taxon>Nannomonas</taxon>
    </lineage>
</organism>
<dbReference type="AlphaFoldDB" id="G0UNB2"/>
<name>G0UNB2_TRYCI</name>
<protein>
    <submittedName>
        <fullName evidence="1">Uncharacterized protein</fullName>
    </submittedName>
</protein>
<gene>
    <name evidence="1" type="ORF">TCIL3000_6_1040</name>
</gene>
<dbReference type="EMBL" id="HE575319">
    <property type="protein sequence ID" value="CCC90872.1"/>
    <property type="molecule type" value="Genomic_DNA"/>
</dbReference>
<proteinExistence type="predicted"/>
<accession>G0UNB2</accession>
<evidence type="ECO:0000313" key="1">
    <source>
        <dbReference type="EMBL" id="CCC90872.1"/>
    </source>
</evidence>